<name>A0A1G9PSI9_9PROT</name>
<dbReference type="EC" id="5.2.1.8" evidence="1"/>
<dbReference type="PANTHER" id="PTHR45625">
    <property type="entry name" value="PEPTIDYL-PROLYL CIS-TRANS ISOMERASE-RELATED"/>
    <property type="match status" value="1"/>
</dbReference>
<evidence type="ECO:0000256" key="2">
    <source>
        <dbReference type="ARBA" id="ARBA00023110"/>
    </source>
</evidence>
<dbReference type="Proteomes" id="UP000199759">
    <property type="component" value="Unassembled WGS sequence"/>
</dbReference>
<dbReference type="RefSeq" id="WP_143024047.1">
    <property type="nucleotide sequence ID" value="NZ_FNHG01000004.1"/>
</dbReference>
<evidence type="ECO:0000256" key="4">
    <source>
        <dbReference type="SAM" id="SignalP"/>
    </source>
</evidence>
<dbReference type="Pfam" id="PF00160">
    <property type="entry name" value="Pro_isomerase"/>
    <property type="match status" value="1"/>
</dbReference>
<evidence type="ECO:0000256" key="1">
    <source>
        <dbReference type="ARBA" id="ARBA00013194"/>
    </source>
</evidence>
<evidence type="ECO:0000313" key="6">
    <source>
        <dbReference type="EMBL" id="SDM01754.1"/>
    </source>
</evidence>
<evidence type="ECO:0000256" key="3">
    <source>
        <dbReference type="ARBA" id="ARBA00023235"/>
    </source>
</evidence>
<dbReference type="EMBL" id="FNHG01000004">
    <property type="protein sequence ID" value="SDM01754.1"/>
    <property type="molecule type" value="Genomic_DNA"/>
</dbReference>
<dbReference type="CDD" id="cd00317">
    <property type="entry name" value="cyclophilin"/>
    <property type="match status" value="1"/>
</dbReference>
<gene>
    <name evidence="6" type="ORF">SAMN04488568_10415</name>
</gene>
<dbReference type="InterPro" id="IPR044666">
    <property type="entry name" value="Cyclophilin_A-like"/>
</dbReference>
<evidence type="ECO:0000259" key="5">
    <source>
        <dbReference type="PROSITE" id="PS50072"/>
    </source>
</evidence>
<proteinExistence type="predicted"/>
<dbReference type="InterPro" id="IPR029000">
    <property type="entry name" value="Cyclophilin-like_dom_sf"/>
</dbReference>
<dbReference type="GO" id="GO:0003755">
    <property type="term" value="F:peptidyl-prolyl cis-trans isomerase activity"/>
    <property type="evidence" value="ECO:0007669"/>
    <property type="project" value="UniProtKB-KW"/>
</dbReference>
<dbReference type="PROSITE" id="PS50072">
    <property type="entry name" value="CSA_PPIASE_2"/>
    <property type="match status" value="1"/>
</dbReference>
<dbReference type="AlphaFoldDB" id="A0A1G9PSI9"/>
<evidence type="ECO:0000313" key="7">
    <source>
        <dbReference type="Proteomes" id="UP000199759"/>
    </source>
</evidence>
<feature type="domain" description="PPIase cyclophilin-type" evidence="5">
    <location>
        <begin position="69"/>
        <end position="246"/>
    </location>
</feature>
<dbReference type="PANTHER" id="PTHR45625:SF4">
    <property type="entry name" value="PEPTIDYLPROLYL ISOMERASE DOMAIN AND WD REPEAT-CONTAINING PROTEIN 1"/>
    <property type="match status" value="1"/>
</dbReference>
<accession>A0A1G9PSI9</accession>
<feature type="signal peptide" evidence="4">
    <location>
        <begin position="1"/>
        <end position="21"/>
    </location>
</feature>
<dbReference type="SUPFAM" id="SSF50891">
    <property type="entry name" value="Cyclophilin-like"/>
    <property type="match status" value="1"/>
</dbReference>
<keyword evidence="7" id="KW-1185">Reference proteome</keyword>
<dbReference type="InterPro" id="IPR002130">
    <property type="entry name" value="Cyclophilin-type_PPIase_dom"/>
</dbReference>
<dbReference type="PROSITE" id="PS51257">
    <property type="entry name" value="PROKAR_LIPOPROTEIN"/>
    <property type="match status" value="1"/>
</dbReference>
<dbReference type="STRING" id="144026.SAMN04488568_10415"/>
<keyword evidence="3 6" id="KW-0413">Isomerase</keyword>
<dbReference type="Gene3D" id="2.40.100.10">
    <property type="entry name" value="Cyclophilin-like"/>
    <property type="match status" value="1"/>
</dbReference>
<feature type="chain" id="PRO_5011540913" description="peptidylprolyl isomerase" evidence="4">
    <location>
        <begin position="22"/>
        <end position="316"/>
    </location>
</feature>
<keyword evidence="2" id="KW-0697">Rotamase</keyword>
<keyword evidence="4" id="KW-0732">Signal</keyword>
<reference evidence="6 7" key="1">
    <citation type="submission" date="2016-10" db="EMBL/GenBank/DDBJ databases">
        <authorList>
            <person name="de Groot N.N."/>
        </authorList>
    </citation>
    <scope>NUCLEOTIDE SEQUENCE [LARGE SCALE GENOMIC DNA]</scope>
    <source>
        <strain evidence="6 7">DSM 16077</strain>
    </source>
</reference>
<protein>
    <recommendedName>
        <fullName evidence="1">peptidylprolyl isomerase</fullName>
        <ecNumber evidence="1">5.2.1.8</ecNumber>
    </recommendedName>
</protein>
<organism evidence="6 7">
    <name type="scientific">Maricaulis salignorans</name>
    <dbReference type="NCBI Taxonomy" id="144026"/>
    <lineage>
        <taxon>Bacteria</taxon>
        <taxon>Pseudomonadati</taxon>
        <taxon>Pseudomonadota</taxon>
        <taxon>Alphaproteobacteria</taxon>
        <taxon>Maricaulales</taxon>
        <taxon>Maricaulaceae</taxon>
        <taxon>Maricaulis</taxon>
    </lineage>
</organism>
<sequence>MIKHLSLSLVLAMGLTAAACAREAETPQTSDPAITTLVQDETLGGGAVAYDFPEDAWRDLDPENTLYIETPHGRVVVELAPEFAPTHVERMKTLARAQFYDFLVWHRVLDGFMAQGGGSRANPNHRSELPSMNSEFTVRRGAELPVSELQDRMINRDANPRSARAGFWNGFPAGTQTLAAAALTGDGMINSWLLHCTGAAAMARTNDPNSAGSQFYITRGNAEHLNTIYTVWGRVRAGQEAVDALRLGTLGQDPGFVPDTIDSMRVAADLPEAERTHVQVIDTESAAFTAYLDSLRNAAGALPDVCEIPVPTRILE</sequence>
<dbReference type="OrthoDB" id="9807797at2"/>